<dbReference type="RefSeq" id="WP_330505087.1">
    <property type="nucleotide sequence ID" value="NZ_JAZDUE010000008.1"/>
</dbReference>
<evidence type="ECO:0000313" key="4">
    <source>
        <dbReference type="Proteomes" id="UP001335729"/>
    </source>
</evidence>
<reference evidence="3 4" key="1">
    <citation type="submission" date="2024-01" db="EMBL/GenBank/DDBJ databases">
        <title>Draft genome sequence of Gordonia sp. PKS22-38.</title>
        <authorList>
            <person name="Suphannarot A."/>
            <person name="Mingma R."/>
        </authorList>
    </citation>
    <scope>NUCLEOTIDE SEQUENCE [LARGE SCALE GENOMIC DNA]</scope>
    <source>
        <strain evidence="3 4">PKS22-38</strain>
    </source>
</reference>
<comment type="caution">
    <text evidence="3">The sequence shown here is derived from an EMBL/GenBank/DDBJ whole genome shotgun (WGS) entry which is preliminary data.</text>
</comment>
<dbReference type="InterPro" id="IPR036291">
    <property type="entry name" value="NAD(P)-bd_dom_sf"/>
</dbReference>
<keyword evidence="4" id="KW-1185">Reference proteome</keyword>
<dbReference type="SUPFAM" id="SSF51735">
    <property type="entry name" value="NAD(P)-binding Rossmann-fold domains"/>
    <property type="match status" value="1"/>
</dbReference>
<evidence type="ECO:0000313" key="3">
    <source>
        <dbReference type="EMBL" id="MEE4023693.1"/>
    </source>
</evidence>
<dbReference type="EMBL" id="JAZDUE010000008">
    <property type="protein sequence ID" value="MEE4023693.1"/>
    <property type="molecule type" value="Genomic_DNA"/>
</dbReference>
<sequence>MTVAAPGDIVAGTYVVTGAASGIGHAVADRLRTDGHTVIGVDLRDAEIIADLSSASGRRDAVAAVLERSGGRLDGAVLAAGLGPAKGRERLIAEVNVLGVTDLLEGLRSALAAAGNAKVVVIGSNSTTTTPLVPRRAVRRLHDGDLDRAVRQIRRRIGLSAPVAYAASKLAVSMWCRERAVADEWAGAGIRLNVIAPGPVLTPLLRAQLDSSTGKQVRSFPVPIRQYGTPGQFADWIALMLSPSADFLVGGVITIDGGTDALLRPDAWPRRMRLRSVPRMLWTMYRAPRDGRVAQY</sequence>
<evidence type="ECO:0000256" key="2">
    <source>
        <dbReference type="ARBA" id="ARBA00023002"/>
    </source>
</evidence>
<comment type="similarity">
    <text evidence="1">Belongs to the short-chain dehydrogenases/reductases (SDR) family.</text>
</comment>
<dbReference type="InterPro" id="IPR002347">
    <property type="entry name" value="SDR_fam"/>
</dbReference>
<dbReference type="PANTHER" id="PTHR43008:SF4">
    <property type="entry name" value="CHAIN DEHYDROGENASE, PUTATIVE (AFU_ORTHOLOGUE AFUA_4G08710)-RELATED"/>
    <property type="match status" value="1"/>
</dbReference>
<dbReference type="Pfam" id="PF00106">
    <property type="entry name" value="adh_short"/>
    <property type="match status" value="1"/>
</dbReference>
<proteinExistence type="inferred from homology"/>
<dbReference type="Pfam" id="PF13561">
    <property type="entry name" value="adh_short_C2"/>
    <property type="match status" value="1"/>
</dbReference>
<gene>
    <name evidence="3" type="ORF">V1Y59_11440</name>
</gene>
<dbReference type="Gene3D" id="3.40.50.720">
    <property type="entry name" value="NAD(P)-binding Rossmann-like Domain"/>
    <property type="match status" value="1"/>
</dbReference>
<organism evidence="3 4">
    <name type="scientific">Gordonia prachuapensis</name>
    <dbReference type="NCBI Taxonomy" id="3115651"/>
    <lineage>
        <taxon>Bacteria</taxon>
        <taxon>Bacillati</taxon>
        <taxon>Actinomycetota</taxon>
        <taxon>Actinomycetes</taxon>
        <taxon>Mycobacteriales</taxon>
        <taxon>Gordoniaceae</taxon>
        <taxon>Gordonia</taxon>
    </lineage>
</organism>
<dbReference type="Proteomes" id="UP001335729">
    <property type="component" value="Unassembled WGS sequence"/>
</dbReference>
<keyword evidence="2" id="KW-0560">Oxidoreductase</keyword>
<evidence type="ECO:0000256" key="1">
    <source>
        <dbReference type="ARBA" id="ARBA00006484"/>
    </source>
</evidence>
<name>A0ABU7MTY0_9ACTN</name>
<dbReference type="PRINTS" id="PR00081">
    <property type="entry name" value="GDHRDH"/>
</dbReference>
<accession>A0ABU7MTY0</accession>
<protein>
    <submittedName>
        <fullName evidence="3">SDR family oxidoreductase</fullName>
    </submittedName>
</protein>
<dbReference type="PANTHER" id="PTHR43008">
    <property type="entry name" value="BENZIL REDUCTASE"/>
    <property type="match status" value="1"/>
</dbReference>